<proteinExistence type="predicted"/>
<sequence length="99" mass="10283">MPLELGKDLDTPPWAHPAIMVTNEMRLSGTSSPFDAPSGLCTSCINLSSSGCAGQVSLGRGCAHRKDMRGMHQQRKIDSSCGMGGSWGVLRLGCGSAGC</sequence>
<comment type="caution">
    <text evidence="1">The sequence shown here is derived from an EMBL/GenBank/DDBJ whole genome shotgun (WGS) entry which is preliminary data.</text>
</comment>
<organism evidence="1 2">
    <name type="scientific">Leucogyrophana mollusca</name>
    <dbReference type="NCBI Taxonomy" id="85980"/>
    <lineage>
        <taxon>Eukaryota</taxon>
        <taxon>Fungi</taxon>
        <taxon>Dikarya</taxon>
        <taxon>Basidiomycota</taxon>
        <taxon>Agaricomycotina</taxon>
        <taxon>Agaricomycetes</taxon>
        <taxon>Agaricomycetidae</taxon>
        <taxon>Boletales</taxon>
        <taxon>Boletales incertae sedis</taxon>
        <taxon>Leucogyrophana</taxon>
    </lineage>
</organism>
<dbReference type="Proteomes" id="UP000790709">
    <property type="component" value="Unassembled WGS sequence"/>
</dbReference>
<name>A0ACB8AXN3_9AGAM</name>
<dbReference type="EMBL" id="MU266808">
    <property type="protein sequence ID" value="KAH7918306.1"/>
    <property type="molecule type" value="Genomic_DNA"/>
</dbReference>
<gene>
    <name evidence="1" type="ORF">BV22DRAFT_911424</name>
</gene>
<keyword evidence="2" id="KW-1185">Reference proteome</keyword>
<evidence type="ECO:0000313" key="2">
    <source>
        <dbReference type="Proteomes" id="UP000790709"/>
    </source>
</evidence>
<accession>A0ACB8AXN3</accession>
<reference evidence="1" key="1">
    <citation type="journal article" date="2021" name="New Phytol.">
        <title>Evolutionary innovations through gain and loss of genes in the ectomycorrhizal Boletales.</title>
        <authorList>
            <person name="Wu G."/>
            <person name="Miyauchi S."/>
            <person name="Morin E."/>
            <person name="Kuo A."/>
            <person name="Drula E."/>
            <person name="Varga T."/>
            <person name="Kohler A."/>
            <person name="Feng B."/>
            <person name="Cao Y."/>
            <person name="Lipzen A."/>
            <person name="Daum C."/>
            <person name="Hundley H."/>
            <person name="Pangilinan J."/>
            <person name="Johnson J."/>
            <person name="Barry K."/>
            <person name="LaButti K."/>
            <person name="Ng V."/>
            <person name="Ahrendt S."/>
            <person name="Min B."/>
            <person name="Choi I.G."/>
            <person name="Park H."/>
            <person name="Plett J.M."/>
            <person name="Magnuson J."/>
            <person name="Spatafora J.W."/>
            <person name="Nagy L.G."/>
            <person name="Henrissat B."/>
            <person name="Grigoriev I.V."/>
            <person name="Yang Z.L."/>
            <person name="Xu J."/>
            <person name="Martin F.M."/>
        </authorList>
    </citation>
    <scope>NUCLEOTIDE SEQUENCE</scope>
    <source>
        <strain evidence="1">KUC20120723A-06</strain>
    </source>
</reference>
<protein>
    <submittedName>
        <fullName evidence="1">Uncharacterized protein</fullName>
    </submittedName>
</protein>
<evidence type="ECO:0000313" key="1">
    <source>
        <dbReference type="EMBL" id="KAH7918306.1"/>
    </source>
</evidence>